<dbReference type="GO" id="GO:0001156">
    <property type="term" value="F:TFIIIC-class transcription factor complex binding"/>
    <property type="evidence" value="ECO:0007669"/>
    <property type="project" value="TreeGrafter"/>
</dbReference>
<dbReference type="Proteomes" id="UP000774326">
    <property type="component" value="Unassembled WGS sequence"/>
</dbReference>
<sequence>MSSIINKSGKRFTPKVKGRRAPPTATPAATVTESSPITSKATDVIEPQISQPTNISGTNNTIEISELILTNNITKPIEPVKNNDSNKQSNQKAEEDDDEESENEADDNSFLLTPAPTQISRRSSTVDHTEFRQRRPSVLSSTKPSAFDERRVSFTSASGKPVLNVQLFGERRPSVSSPSTIITVPQHQEKPKRRRSSAAAPRRRRSSVTPGATDPKTIVIDGASRRSSVTLMPTPMSTQQEVTIEEDERESDDKASSATAEKEKSAVATEKAASATEDSKAPSSTTEKSDSPEVLEIEDDVAPGNTPAGKTKEPVKKKRAVRNSSKAASIKTKDLAKKLAADGDSNQDSDDDDYQPDPATTTKVTSTSASTSAEDRASEGSSQPSSSSSLDIVPQKSSSRKMEGAKEGLVLDKTTNKLRTVYYFEEDKDSIQFVNEDFKVENYQQIAYSLTRADPQFSENMTLDEESFTIADLCKPTLPIGKVSSNYQLAQEARKSKMMLRLEKRKIRKQAKQEKRSIESFEPVDDEPKTKKVKAEDIFEAAEEALPNNQGIQLKLGADGKLVVDEESRIVDRKSNLVGLERERHDQNPFENIVNSGTYGKRRYTDKWDEHDVFKLYKAISQWGTDFGLIAMMFPHRTRMQVKNRFLLEEKKRPKLVELALMNKLNVEFDFDDYCQESNKSFGTLDEFNAKLSNLKTEHEDNMRELQAAKEKAKEEDATRQKQLEMDIKNRNSVGSRSVSRQQRILELRKNETVLGTIDDFKAQKVDEGDVEIPK</sequence>
<feature type="compositionally biased region" description="Basic and acidic residues" evidence="1">
    <location>
        <begin position="331"/>
        <end position="341"/>
    </location>
</feature>
<dbReference type="SUPFAM" id="SSF46689">
    <property type="entry name" value="Homeodomain-like"/>
    <property type="match status" value="1"/>
</dbReference>
<dbReference type="GO" id="GO:0000126">
    <property type="term" value="C:transcription factor TFIIIB complex"/>
    <property type="evidence" value="ECO:0007669"/>
    <property type="project" value="TreeGrafter"/>
</dbReference>
<dbReference type="InterPro" id="IPR001005">
    <property type="entry name" value="SANT/Myb"/>
</dbReference>
<feature type="compositionally biased region" description="Acidic residues" evidence="1">
    <location>
        <begin position="94"/>
        <end position="107"/>
    </location>
</feature>
<feature type="compositionally biased region" description="Polar residues" evidence="1">
    <location>
        <begin position="225"/>
        <end position="242"/>
    </location>
</feature>
<feature type="compositionally biased region" description="Basic residues" evidence="1">
    <location>
        <begin position="190"/>
        <end position="206"/>
    </location>
</feature>
<dbReference type="InterPro" id="IPR009057">
    <property type="entry name" value="Homeodomain-like_sf"/>
</dbReference>
<feature type="compositionally biased region" description="Polar residues" evidence="1">
    <location>
        <begin position="48"/>
        <end position="60"/>
    </location>
</feature>
<feature type="compositionally biased region" description="Basic and acidic residues" evidence="1">
    <location>
        <begin position="709"/>
        <end position="730"/>
    </location>
</feature>
<feature type="compositionally biased region" description="Low complexity" evidence="1">
    <location>
        <begin position="731"/>
        <end position="741"/>
    </location>
</feature>
<comment type="caution">
    <text evidence="3">The sequence shown here is derived from an EMBL/GenBank/DDBJ whole genome shotgun (WGS) entry which is preliminary data.</text>
</comment>
<dbReference type="PANTHER" id="PTHR22929:SF0">
    <property type="entry name" value="TRANSCRIPTION FACTOR TFIIIB COMPONENT B'' HOMOLOG"/>
    <property type="match status" value="1"/>
</dbReference>
<dbReference type="CDD" id="cd00167">
    <property type="entry name" value="SANT"/>
    <property type="match status" value="1"/>
</dbReference>
<feature type="compositionally biased region" description="Acidic residues" evidence="1">
    <location>
        <begin position="345"/>
        <end position="355"/>
    </location>
</feature>
<dbReference type="GO" id="GO:0070898">
    <property type="term" value="P:RNA polymerase III preinitiation complex assembly"/>
    <property type="evidence" value="ECO:0007669"/>
    <property type="project" value="TreeGrafter"/>
</dbReference>
<feature type="region of interest" description="Disordered" evidence="1">
    <location>
        <begin position="1"/>
        <end position="60"/>
    </location>
</feature>
<reference evidence="3" key="2">
    <citation type="submission" date="2021-01" db="EMBL/GenBank/DDBJ databases">
        <authorList>
            <person name="Schikora-Tamarit M.A."/>
        </authorList>
    </citation>
    <scope>NUCLEOTIDE SEQUENCE</scope>
    <source>
        <strain evidence="3">CBS2887</strain>
    </source>
</reference>
<dbReference type="PANTHER" id="PTHR22929">
    <property type="entry name" value="RNA POLYMERASE III TRANSCRIPTION INITIATION FACTOR B"/>
    <property type="match status" value="1"/>
</dbReference>
<reference evidence="3" key="1">
    <citation type="journal article" date="2021" name="Open Biol.">
        <title>Shared evolutionary footprints suggest mitochondrial oxidative damage underlies multiple complex I losses in fungi.</title>
        <authorList>
            <person name="Schikora-Tamarit M.A."/>
            <person name="Marcet-Houben M."/>
            <person name="Nosek J."/>
            <person name="Gabaldon T."/>
        </authorList>
    </citation>
    <scope>NUCLEOTIDE SEQUENCE</scope>
    <source>
        <strain evidence="3">CBS2887</strain>
    </source>
</reference>
<evidence type="ECO:0000259" key="2">
    <source>
        <dbReference type="SMART" id="SM00717"/>
    </source>
</evidence>
<dbReference type="EMBL" id="JAEUBG010002048">
    <property type="protein sequence ID" value="KAH3685381.1"/>
    <property type="molecule type" value="Genomic_DNA"/>
</dbReference>
<feature type="compositionally biased region" description="Low complexity" evidence="1">
    <location>
        <begin position="266"/>
        <end position="276"/>
    </location>
</feature>
<feature type="domain" description="Myb-like" evidence="2">
    <location>
        <begin position="604"/>
        <end position="652"/>
    </location>
</feature>
<dbReference type="OrthoDB" id="272624at2759"/>
<feature type="compositionally biased region" description="Low complexity" evidence="1">
    <location>
        <begin position="379"/>
        <end position="389"/>
    </location>
</feature>
<dbReference type="AlphaFoldDB" id="A0A9P8TNI4"/>
<feature type="region of interest" description="Disordered" evidence="1">
    <location>
        <begin position="75"/>
        <end position="147"/>
    </location>
</feature>
<feature type="region of interest" description="Disordered" evidence="1">
    <location>
        <begin position="709"/>
        <end position="741"/>
    </location>
</feature>
<dbReference type="SMART" id="SM00717">
    <property type="entry name" value="SANT"/>
    <property type="match status" value="1"/>
</dbReference>
<dbReference type="Pfam" id="PF15963">
    <property type="entry name" value="Myb_DNA-bind_7"/>
    <property type="match status" value="1"/>
</dbReference>
<protein>
    <recommendedName>
        <fullName evidence="2">Myb-like domain-containing protein</fullName>
    </recommendedName>
</protein>
<feature type="compositionally biased region" description="Low complexity" evidence="1">
    <location>
        <begin position="21"/>
        <end position="30"/>
    </location>
</feature>
<evidence type="ECO:0000313" key="3">
    <source>
        <dbReference type="EMBL" id="KAH3685381.1"/>
    </source>
</evidence>
<feature type="region of interest" description="Disordered" evidence="1">
    <location>
        <begin position="171"/>
        <end position="408"/>
    </location>
</feature>
<dbReference type="InterPro" id="IPR039467">
    <property type="entry name" value="TFIIIB_B''_Myb"/>
</dbReference>
<feature type="compositionally biased region" description="Polar residues" evidence="1">
    <location>
        <begin position="174"/>
        <end position="186"/>
    </location>
</feature>
<gene>
    <name evidence="3" type="ORF">WICPIJ_003666</name>
</gene>
<dbReference type="Gene3D" id="1.20.58.1880">
    <property type="match status" value="1"/>
</dbReference>
<keyword evidence="4" id="KW-1185">Reference proteome</keyword>
<feature type="compositionally biased region" description="Basic and acidic residues" evidence="1">
    <location>
        <begin position="251"/>
        <end position="265"/>
    </location>
</feature>
<evidence type="ECO:0000256" key="1">
    <source>
        <dbReference type="SAM" id="MobiDB-lite"/>
    </source>
</evidence>
<evidence type="ECO:0000313" key="4">
    <source>
        <dbReference type="Proteomes" id="UP000774326"/>
    </source>
</evidence>
<feature type="compositionally biased region" description="Basic and acidic residues" evidence="1">
    <location>
        <begin position="124"/>
        <end position="133"/>
    </location>
</feature>
<feature type="compositionally biased region" description="Low complexity" evidence="1">
    <location>
        <begin position="356"/>
        <end position="372"/>
    </location>
</feature>
<feature type="compositionally biased region" description="Polar residues" evidence="1">
    <location>
        <begin position="31"/>
        <end position="41"/>
    </location>
</feature>
<name>A0A9P8TNI4_WICPI</name>
<organism evidence="3 4">
    <name type="scientific">Wickerhamomyces pijperi</name>
    <name type="common">Yeast</name>
    <name type="synonym">Pichia pijperi</name>
    <dbReference type="NCBI Taxonomy" id="599730"/>
    <lineage>
        <taxon>Eukaryota</taxon>
        <taxon>Fungi</taxon>
        <taxon>Dikarya</taxon>
        <taxon>Ascomycota</taxon>
        <taxon>Saccharomycotina</taxon>
        <taxon>Saccharomycetes</taxon>
        <taxon>Phaffomycetales</taxon>
        <taxon>Wickerhamomycetaceae</taxon>
        <taxon>Wickerhamomyces</taxon>
    </lineage>
</organism>
<feature type="compositionally biased region" description="Low complexity" evidence="1">
    <location>
        <begin position="82"/>
        <end position="91"/>
    </location>
</feature>
<proteinExistence type="predicted"/>
<feature type="compositionally biased region" description="Basic residues" evidence="1">
    <location>
        <begin position="8"/>
        <end position="20"/>
    </location>
</feature>
<accession>A0A9P8TNI4</accession>